<sequence>MKTIQSFVKIVHAQSVAVENEYDFSKKQCLELTDVTFSGFEDNSNYVKKIFFALHIM</sequence>
<evidence type="ECO:0000313" key="2">
    <source>
        <dbReference type="Proteomes" id="UP000008549"/>
    </source>
</evidence>
<organism evidence="1 2">
    <name type="scientific">Caenorhabditis briggsae</name>
    <dbReference type="NCBI Taxonomy" id="6238"/>
    <lineage>
        <taxon>Eukaryota</taxon>
        <taxon>Metazoa</taxon>
        <taxon>Ecdysozoa</taxon>
        <taxon>Nematoda</taxon>
        <taxon>Chromadorea</taxon>
        <taxon>Rhabditida</taxon>
        <taxon>Rhabditina</taxon>
        <taxon>Rhabditomorpha</taxon>
        <taxon>Rhabditoidea</taxon>
        <taxon>Rhabditidae</taxon>
        <taxon>Peloderinae</taxon>
        <taxon>Caenorhabditis</taxon>
    </lineage>
</organism>
<evidence type="ECO:0000313" key="1">
    <source>
        <dbReference type="EMBL" id="CAR99611.1"/>
    </source>
</evidence>
<dbReference type="KEGG" id="cbr:CBG_26881"/>
<accession>B6II81</accession>
<dbReference type="AlphaFoldDB" id="B6II81"/>
<keyword evidence="2" id="KW-1185">Reference proteome</keyword>
<dbReference type="GeneID" id="68918345"/>
<dbReference type="Proteomes" id="UP000008549">
    <property type="component" value="Unassembled WGS sequence"/>
</dbReference>
<gene>
    <name evidence="1" type="ORF">CBG26881</name>
    <name evidence="1" type="ORF">CBG_26881</name>
</gene>
<reference evidence="1 2" key="1">
    <citation type="journal article" date="2003" name="PLoS Biol.">
        <title>The genome sequence of Caenorhabditis briggsae: a platform for comparative genomics.</title>
        <authorList>
            <person name="Stein L.D."/>
            <person name="Bao Z."/>
            <person name="Blasiar D."/>
            <person name="Blumenthal T."/>
            <person name="Brent M.R."/>
            <person name="Chen N."/>
            <person name="Chinwalla A."/>
            <person name="Clarke L."/>
            <person name="Clee C."/>
            <person name="Coghlan A."/>
            <person name="Coulson A."/>
            <person name="D'Eustachio P."/>
            <person name="Fitch D.H."/>
            <person name="Fulton L.A."/>
            <person name="Fulton R.E."/>
            <person name="Griffiths-Jones S."/>
            <person name="Harris T.W."/>
            <person name="Hillier L.W."/>
            <person name="Kamath R."/>
            <person name="Kuwabara P.E."/>
            <person name="Mardis E.R."/>
            <person name="Marra M.A."/>
            <person name="Miner T.L."/>
            <person name="Minx P."/>
            <person name="Mullikin J.C."/>
            <person name="Plumb R.W."/>
            <person name="Rogers J."/>
            <person name="Schein J.E."/>
            <person name="Sohrmann M."/>
            <person name="Spieth J."/>
            <person name="Stajich J.E."/>
            <person name="Wei C."/>
            <person name="Willey D."/>
            <person name="Wilson R.K."/>
            <person name="Durbin R."/>
            <person name="Waterston R.H."/>
        </authorList>
    </citation>
    <scope>NUCLEOTIDE SEQUENCE [LARGE SCALE GENOMIC DNA]</scope>
    <source>
        <strain evidence="1 2">AF16</strain>
    </source>
</reference>
<dbReference type="InParanoid" id="B6II81"/>
<dbReference type="CTD" id="68918345"/>
<dbReference type="RefSeq" id="XP_045099174.1">
    <property type="nucleotide sequence ID" value="XM_045236519.1"/>
</dbReference>
<dbReference type="EMBL" id="HE600908">
    <property type="protein sequence ID" value="CAR99611.1"/>
    <property type="molecule type" value="Genomic_DNA"/>
</dbReference>
<name>B6II81_CAEBR</name>
<protein>
    <submittedName>
        <fullName evidence="1">Protein CBG26881</fullName>
    </submittedName>
</protein>
<dbReference type="HOGENOM" id="CLU_2998418_0_0_1"/>
<reference evidence="1 2" key="2">
    <citation type="journal article" date="2011" name="PLoS Genet.">
        <title>Caenorhabditis briggsae recombinant inbred line genotypes reveal inter-strain incompatibility and the evolution of recombination.</title>
        <authorList>
            <person name="Ross J.A."/>
            <person name="Koboldt D.C."/>
            <person name="Staisch J.E."/>
            <person name="Chamberlin H.M."/>
            <person name="Gupta B.P."/>
            <person name="Miller R.D."/>
            <person name="Baird S.E."/>
            <person name="Haag E.S."/>
        </authorList>
    </citation>
    <scope>NUCLEOTIDE SEQUENCE [LARGE SCALE GENOMIC DNA]</scope>
    <source>
        <strain evidence="1 2">AF16</strain>
    </source>
</reference>
<proteinExistence type="predicted"/>